<reference evidence="3" key="1">
    <citation type="journal article" date="2019" name="Int. J. Syst. Evol. Microbiol.">
        <title>The Global Catalogue of Microorganisms (GCM) 10K type strain sequencing project: providing services to taxonomists for standard genome sequencing and annotation.</title>
        <authorList>
            <consortium name="The Broad Institute Genomics Platform"/>
            <consortium name="The Broad Institute Genome Sequencing Center for Infectious Disease"/>
            <person name="Wu L."/>
            <person name="Ma J."/>
        </authorList>
    </citation>
    <scope>NUCLEOTIDE SEQUENCE [LARGE SCALE GENOMIC DNA]</scope>
    <source>
        <strain evidence="3">JCM 16908</strain>
    </source>
</reference>
<dbReference type="Proteomes" id="UP001500888">
    <property type="component" value="Unassembled WGS sequence"/>
</dbReference>
<evidence type="ECO:0000256" key="1">
    <source>
        <dbReference type="SAM" id="MobiDB-lite"/>
    </source>
</evidence>
<keyword evidence="3" id="KW-1185">Reference proteome</keyword>
<accession>A0ABP7HFF6</accession>
<sequence length="102" mass="11412">MDEPRLAPEPPWTAEQESAMVNGFDDGMGISELGQVLGRHPARVRARLHLFGRLPACDPVRAAEDLRLLEQYGGPADEELREVLPPEGTTRRPSGLLRRFLR</sequence>
<gene>
    <name evidence="2" type="ORF">GCM10022226_06850</name>
</gene>
<dbReference type="RefSeq" id="WP_344934011.1">
    <property type="nucleotide sequence ID" value="NZ_BAAAZR010000001.1"/>
</dbReference>
<organism evidence="2 3">
    <name type="scientific">Sphaerisporangium flaviroseum</name>
    <dbReference type="NCBI Taxonomy" id="509199"/>
    <lineage>
        <taxon>Bacteria</taxon>
        <taxon>Bacillati</taxon>
        <taxon>Actinomycetota</taxon>
        <taxon>Actinomycetes</taxon>
        <taxon>Streptosporangiales</taxon>
        <taxon>Streptosporangiaceae</taxon>
        <taxon>Sphaerisporangium</taxon>
    </lineage>
</organism>
<protein>
    <submittedName>
        <fullName evidence="2">Uncharacterized protein</fullName>
    </submittedName>
</protein>
<name>A0ABP7HFF6_9ACTN</name>
<dbReference type="EMBL" id="BAAAZR010000001">
    <property type="protein sequence ID" value="GAA3790465.1"/>
    <property type="molecule type" value="Genomic_DNA"/>
</dbReference>
<evidence type="ECO:0000313" key="2">
    <source>
        <dbReference type="EMBL" id="GAA3790465.1"/>
    </source>
</evidence>
<feature type="region of interest" description="Disordered" evidence="1">
    <location>
        <begin position="79"/>
        <end position="102"/>
    </location>
</feature>
<comment type="caution">
    <text evidence="2">The sequence shown here is derived from an EMBL/GenBank/DDBJ whole genome shotgun (WGS) entry which is preliminary data.</text>
</comment>
<evidence type="ECO:0000313" key="3">
    <source>
        <dbReference type="Proteomes" id="UP001500888"/>
    </source>
</evidence>
<proteinExistence type="predicted"/>